<keyword evidence="6" id="KW-1185">Reference proteome</keyword>
<evidence type="ECO:0000256" key="2">
    <source>
        <dbReference type="ARBA" id="ARBA00023125"/>
    </source>
</evidence>
<sequence length="133" mass="13271">RAAAALARAVELAGGLGAEPLRAAATDLARRARLPLGGRDGRVAPAGELPARLGLTPRETEVLALVAAGLANADIAERLFISTKTASVHVSNILGKLQVANRVEAAAAAHRLGLAGAPTPAVPQPPTRSGATG</sequence>
<keyword evidence="2" id="KW-0238">DNA-binding</keyword>
<feature type="domain" description="HTH luxR-type" evidence="4">
    <location>
        <begin position="48"/>
        <end position="113"/>
    </location>
</feature>
<dbReference type="PRINTS" id="PR00038">
    <property type="entry name" value="HTHLUXR"/>
</dbReference>
<dbReference type="InterPro" id="IPR016032">
    <property type="entry name" value="Sig_transdc_resp-reg_C-effctor"/>
</dbReference>
<dbReference type="PANTHER" id="PTHR44688:SF16">
    <property type="entry name" value="DNA-BINDING TRANSCRIPTIONAL ACTIVATOR DEVR_DOSR"/>
    <property type="match status" value="1"/>
</dbReference>
<feature type="non-terminal residue" evidence="5">
    <location>
        <position position="1"/>
    </location>
</feature>
<dbReference type="SUPFAM" id="SSF46894">
    <property type="entry name" value="C-terminal effector domain of the bipartite response regulators"/>
    <property type="match status" value="1"/>
</dbReference>
<dbReference type="Gene3D" id="1.10.10.10">
    <property type="entry name" value="Winged helix-like DNA-binding domain superfamily/Winged helix DNA-binding domain"/>
    <property type="match status" value="1"/>
</dbReference>
<dbReference type="PROSITE" id="PS50043">
    <property type="entry name" value="HTH_LUXR_2"/>
    <property type="match status" value="1"/>
</dbReference>
<evidence type="ECO:0000256" key="3">
    <source>
        <dbReference type="ARBA" id="ARBA00023163"/>
    </source>
</evidence>
<protein>
    <submittedName>
        <fullName evidence="5">Response regulator transcription factor</fullName>
    </submittedName>
</protein>
<evidence type="ECO:0000313" key="6">
    <source>
        <dbReference type="Proteomes" id="UP001165283"/>
    </source>
</evidence>
<organism evidence="5 6">
    <name type="scientific">Pseudonocardia humida</name>
    <dbReference type="NCBI Taxonomy" id="2800819"/>
    <lineage>
        <taxon>Bacteria</taxon>
        <taxon>Bacillati</taxon>
        <taxon>Actinomycetota</taxon>
        <taxon>Actinomycetes</taxon>
        <taxon>Pseudonocardiales</taxon>
        <taxon>Pseudonocardiaceae</taxon>
        <taxon>Pseudonocardia</taxon>
    </lineage>
</organism>
<comment type="caution">
    <text evidence="5">The sequence shown here is derived from an EMBL/GenBank/DDBJ whole genome shotgun (WGS) entry which is preliminary data.</text>
</comment>
<reference evidence="5" key="1">
    <citation type="submission" date="2021-04" db="EMBL/GenBank/DDBJ databases">
        <title>Pseudonocardia sp. nov., isolated from sandy soil of mangrove forest.</title>
        <authorList>
            <person name="Zan Z."/>
            <person name="Huang R."/>
            <person name="Liu W."/>
        </authorList>
    </citation>
    <scope>NUCLEOTIDE SEQUENCE</scope>
    <source>
        <strain evidence="5">S2-4</strain>
    </source>
</reference>
<dbReference type="PANTHER" id="PTHR44688">
    <property type="entry name" value="DNA-BINDING TRANSCRIPTIONAL ACTIVATOR DEVR_DOSR"/>
    <property type="match status" value="1"/>
</dbReference>
<dbReference type="RefSeq" id="WP_252435019.1">
    <property type="nucleotide sequence ID" value="NZ_JAGSOV010000001.1"/>
</dbReference>
<gene>
    <name evidence="5" type="ORF">KDL28_00005</name>
</gene>
<keyword evidence="1" id="KW-0805">Transcription regulation</keyword>
<name>A0ABT0ZRS6_9PSEU</name>
<evidence type="ECO:0000313" key="5">
    <source>
        <dbReference type="EMBL" id="MCO1653428.1"/>
    </source>
</evidence>
<dbReference type="CDD" id="cd06170">
    <property type="entry name" value="LuxR_C_like"/>
    <property type="match status" value="1"/>
</dbReference>
<accession>A0ABT0ZRS6</accession>
<dbReference type="SMART" id="SM00421">
    <property type="entry name" value="HTH_LUXR"/>
    <property type="match status" value="1"/>
</dbReference>
<proteinExistence type="predicted"/>
<dbReference type="InterPro" id="IPR036388">
    <property type="entry name" value="WH-like_DNA-bd_sf"/>
</dbReference>
<dbReference type="EMBL" id="JAGSOV010000001">
    <property type="protein sequence ID" value="MCO1653428.1"/>
    <property type="molecule type" value="Genomic_DNA"/>
</dbReference>
<dbReference type="Proteomes" id="UP001165283">
    <property type="component" value="Unassembled WGS sequence"/>
</dbReference>
<keyword evidence="3" id="KW-0804">Transcription</keyword>
<dbReference type="InterPro" id="IPR000792">
    <property type="entry name" value="Tscrpt_reg_LuxR_C"/>
</dbReference>
<evidence type="ECO:0000256" key="1">
    <source>
        <dbReference type="ARBA" id="ARBA00023015"/>
    </source>
</evidence>
<dbReference type="Pfam" id="PF00196">
    <property type="entry name" value="GerE"/>
    <property type="match status" value="1"/>
</dbReference>
<evidence type="ECO:0000259" key="4">
    <source>
        <dbReference type="PROSITE" id="PS50043"/>
    </source>
</evidence>